<sequence>MTQPVLFIFTSADKLLDAYWVVPPEAAHPFYVLREHFPIVAASTKGGKVPVDQVSVDMFTDDDSQRFLKDKDAIELVQNTKKISEIKADDYAAIFVVGGHGPMIDLATDKTFAKLVEDFYAKKKSALQPVSAVCHGPAALLSAVKPGTSEPLVKGVTVTGFSNDEEKQAPVDADKALPYWLETKMKELGATYVKADEPWGVKVVWDQGILTGENPASAGPLGEKLRDILLGKA</sequence>
<dbReference type="PANTHER" id="PTHR48094:SF11">
    <property type="entry name" value="GLUTATHIONE-INDEPENDENT GLYOXALASE HSP31-RELATED"/>
    <property type="match status" value="1"/>
</dbReference>
<comment type="similarity">
    <text evidence="4">Belongs to the peptidase C56 family. HSP31-like subfamily.</text>
</comment>
<dbReference type="Pfam" id="PF01965">
    <property type="entry name" value="DJ-1_PfpI"/>
    <property type="match status" value="1"/>
</dbReference>
<dbReference type="InterPro" id="IPR029062">
    <property type="entry name" value="Class_I_gatase-like"/>
</dbReference>
<dbReference type="GO" id="GO:0005737">
    <property type="term" value="C:cytoplasm"/>
    <property type="evidence" value="ECO:0007669"/>
    <property type="project" value="TreeGrafter"/>
</dbReference>
<comment type="caution">
    <text evidence="7">The sequence shown here is derived from an EMBL/GenBank/DDBJ whole genome shotgun (WGS) entry which is preliminary data.</text>
</comment>
<dbReference type="GO" id="GO:0019243">
    <property type="term" value="P:methylglyoxal catabolic process to D-lactate via S-lactoyl-glutathione"/>
    <property type="evidence" value="ECO:0007669"/>
    <property type="project" value="TreeGrafter"/>
</dbReference>
<evidence type="ECO:0000313" key="7">
    <source>
        <dbReference type="EMBL" id="RSH81474.1"/>
    </source>
</evidence>
<evidence type="ECO:0000256" key="4">
    <source>
        <dbReference type="ARBA" id="ARBA00038493"/>
    </source>
</evidence>
<evidence type="ECO:0000256" key="1">
    <source>
        <dbReference type="ARBA" id="ARBA00013134"/>
    </source>
</evidence>
<evidence type="ECO:0000256" key="2">
    <source>
        <dbReference type="ARBA" id="ARBA00023016"/>
    </source>
</evidence>
<name>A0A427XRL3_9TREE</name>
<accession>A0A427XRL3</accession>
<reference evidence="7 8" key="1">
    <citation type="submission" date="2018-11" db="EMBL/GenBank/DDBJ databases">
        <title>Genome sequence of Saitozyma podzolica DSM 27192.</title>
        <authorList>
            <person name="Aliyu H."/>
            <person name="Gorte O."/>
            <person name="Ochsenreither K."/>
        </authorList>
    </citation>
    <scope>NUCLEOTIDE SEQUENCE [LARGE SCALE GENOMIC DNA]</scope>
    <source>
        <strain evidence="7 8">DSM 27192</strain>
    </source>
</reference>
<keyword evidence="2" id="KW-0346">Stress response</keyword>
<evidence type="ECO:0000256" key="5">
    <source>
        <dbReference type="ARBA" id="ARBA00048082"/>
    </source>
</evidence>
<dbReference type="EC" id="4.2.1.130" evidence="1"/>
<dbReference type="CDD" id="cd03141">
    <property type="entry name" value="GATase1_Hsp31_like"/>
    <property type="match status" value="1"/>
</dbReference>
<proteinExistence type="inferred from homology"/>
<dbReference type="AlphaFoldDB" id="A0A427XRL3"/>
<dbReference type="STRING" id="1890683.A0A427XRL3"/>
<dbReference type="EMBL" id="RSCD01000030">
    <property type="protein sequence ID" value="RSH81474.1"/>
    <property type="molecule type" value="Genomic_DNA"/>
</dbReference>
<evidence type="ECO:0000256" key="3">
    <source>
        <dbReference type="ARBA" id="ARBA00023239"/>
    </source>
</evidence>
<gene>
    <name evidence="7" type="ORF">EHS25_006831</name>
</gene>
<dbReference type="Proteomes" id="UP000279259">
    <property type="component" value="Unassembled WGS sequence"/>
</dbReference>
<protein>
    <recommendedName>
        <fullName evidence="1">D-lactate dehydratase</fullName>
        <ecNumber evidence="1">4.2.1.130</ecNumber>
    </recommendedName>
</protein>
<dbReference type="InterPro" id="IPR050325">
    <property type="entry name" value="Prot/Nucl_acid_deglycase"/>
</dbReference>
<organism evidence="7 8">
    <name type="scientific">Saitozyma podzolica</name>
    <dbReference type="NCBI Taxonomy" id="1890683"/>
    <lineage>
        <taxon>Eukaryota</taxon>
        <taxon>Fungi</taxon>
        <taxon>Dikarya</taxon>
        <taxon>Basidiomycota</taxon>
        <taxon>Agaricomycotina</taxon>
        <taxon>Tremellomycetes</taxon>
        <taxon>Tremellales</taxon>
        <taxon>Trimorphomycetaceae</taxon>
        <taxon>Saitozyma</taxon>
    </lineage>
</organism>
<comment type="catalytic activity">
    <reaction evidence="5">
        <text>methylglyoxal + H2O = (R)-lactate + H(+)</text>
        <dbReference type="Rhea" id="RHEA:27754"/>
        <dbReference type="ChEBI" id="CHEBI:15377"/>
        <dbReference type="ChEBI" id="CHEBI:15378"/>
        <dbReference type="ChEBI" id="CHEBI:16004"/>
        <dbReference type="ChEBI" id="CHEBI:17158"/>
        <dbReference type="EC" id="4.2.1.130"/>
    </reaction>
</comment>
<evidence type="ECO:0000313" key="8">
    <source>
        <dbReference type="Proteomes" id="UP000279259"/>
    </source>
</evidence>
<feature type="domain" description="DJ-1/PfpI" evidence="6">
    <location>
        <begin position="29"/>
        <end position="218"/>
    </location>
</feature>
<dbReference type="SUPFAM" id="SSF52317">
    <property type="entry name" value="Class I glutamine amidotransferase-like"/>
    <property type="match status" value="1"/>
</dbReference>
<dbReference type="OrthoDB" id="543156at2759"/>
<dbReference type="PANTHER" id="PTHR48094">
    <property type="entry name" value="PROTEIN/NUCLEIC ACID DEGLYCASE DJ-1-RELATED"/>
    <property type="match status" value="1"/>
</dbReference>
<dbReference type="GO" id="GO:0019172">
    <property type="term" value="F:glyoxalase III activity"/>
    <property type="evidence" value="ECO:0007669"/>
    <property type="project" value="UniProtKB-EC"/>
</dbReference>
<evidence type="ECO:0000259" key="6">
    <source>
        <dbReference type="Pfam" id="PF01965"/>
    </source>
</evidence>
<dbReference type="Gene3D" id="3.40.50.880">
    <property type="match status" value="1"/>
</dbReference>
<dbReference type="InterPro" id="IPR002818">
    <property type="entry name" value="DJ-1/PfpI"/>
</dbReference>
<keyword evidence="8" id="KW-1185">Reference proteome</keyword>
<keyword evidence="3" id="KW-0456">Lyase</keyword>